<keyword evidence="9" id="KW-0486">Methionine biosynthesis</keyword>
<dbReference type="Pfam" id="PF02310">
    <property type="entry name" value="B12-binding"/>
    <property type="match status" value="1"/>
</dbReference>
<comment type="cofactor">
    <cofactor evidence="9">
        <name>methylcob(III)alamin</name>
        <dbReference type="ChEBI" id="CHEBI:28115"/>
    </cofactor>
</comment>
<keyword evidence="7 9" id="KW-0170">Cobalt</keyword>
<evidence type="ECO:0000256" key="7">
    <source>
        <dbReference type="ARBA" id="ARBA00023285"/>
    </source>
</evidence>
<dbReference type="InterPro" id="IPR050554">
    <property type="entry name" value="Met_Synthase/Corrinoid"/>
</dbReference>
<name>A0ABS8GZ32_9SPHN</name>
<dbReference type="Gene3D" id="1.10.1240.10">
    <property type="entry name" value="Methionine synthase domain"/>
    <property type="match status" value="1"/>
</dbReference>
<dbReference type="InterPro" id="IPR003759">
    <property type="entry name" value="Cbl-bd_cap"/>
</dbReference>
<dbReference type="InterPro" id="IPR006158">
    <property type="entry name" value="Cobalamin-bd"/>
</dbReference>
<dbReference type="GO" id="GO:0008705">
    <property type="term" value="F:methionine synthase activity"/>
    <property type="evidence" value="ECO:0007669"/>
    <property type="project" value="UniProtKB-EC"/>
</dbReference>
<evidence type="ECO:0000256" key="5">
    <source>
        <dbReference type="ARBA" id="ARBA00022723"/>
    </source>
</evidence>
<comment type="cofactor">
    <cofactor evidence="9">
        <name>Zn(2+)</name>
        <dbReference type="ChEBI" id="CHEBI:29105"/>
    </cofactor>
</comment>
<evidence type="ECO:0000256" key="4">
    <source>
        <dbReference type="ARBA" id="ARBA00022679"/>
    </source>
</evidence>
<evidence type="ECO:0000259" key="11">
    <source>
        <dbReference type="PROSITE" id="PS50974"/>
    </source>
</evidence>
<comment type="function">
    <text evidence="9">Catalyzes the transfer of a methyl group from methyl-cobalamin to homocysteine, yielding enzyme-bound cob(I)alamin and methionine. Subsequently, remethylates the cofactor using methyltetrahydrofolate.</text>
</comment>
<accession>A0ABS8GZ32</accession>
<keyword evidence="2 9" id="KW-0489">Methyltransferase</keyword>
<dbReference type="RefSeq" id="WP_228226099.1">
    <property type="nucleotide sequence ID" value="NZ_JAJGNP010000001.1"/>
</dbReference>
<dbReference type="InterPro" id="IPR011822">
    <property type="entry name" value="MetH"/>
</dbReference>
<dbReference type="Gene3D" id="1.10.288.10">
    <property type="entry name" value="Cobalamin-dependent Methionine Synthase, domain 2"/>
    <property type="match status" value="1"/>
</dbReference>
<dbReference type="EMBL" id="JAJGNP010000001">
    <property type="protein sequence ID" value="MCC4231469.1"/>
    <property type="molecule type" value="Genomic_DNA"/>
</dbReference>
<keyword evidence="4 9" id="KW-0808">Transferase</keyword>
<keyword evidence="9" id="KW-0949">S-adenosyl-L-methionine</keyword>
<keyword evidence="5 9" id="KW-0479">Metal-binding</keyword>
<dbReference type="Pfam" id="PF00809">
    <property type="entry name" value="Pterin_bind"/>
    <property type="match status" value="1"/>
</dbReference>
<dbReference type="SUPFAM" id="SSF56507">
    <property type="entry name" value="Methionine synthase activation domain-like"/>
    <property type="match status" value="1"/>
</dbReference>
<evidence type="ECO:0000259" key="12">
    <source>
        <dbReference type="PROSITE" id="PS51332"/>
    </source>
</evidence>
<comment type="catalytic activity">
    <reaction evidence="9">
        <text>(6S)-5-methyl-5,6,7,8-tetrahydrofolate + L-homocysteine = (6S)-5,6,7,8-tetrahydrofolate + L-methionine</text>
        <dbReference type="Rhea" id="RHEA:11172"/>
        <dbReference type="ChEBI" id="CHEBI:18608"/>
        <dbReference type="ChEBI" id="CHEBI:57453"/>
        <dbReference type="ChEBI" id="CHEBI:57844"/>
        <dbReference type="ChEBI" id="CHEBI:58199"/>
        <dbReference type="EC" id="2.1.1.13"/>
    </reaction>
</comment>
<reference evidence="14 15" key="1">
    <citation type="submission" date="2021-10" db="EMBL/GenBank/DDBJ databases">
        <title>The diversity and Nitrogen Metabolism of Culturable Nitrate-Utilizing Bacteria Within the Oxygen Minimum Zone of the Changjiang (Yangtze River)Estuary.</title>
        <authorList>
            <person name="Zhang D."/>
            <person name="Zheng J."/>
            <person name="Liu S."/>
            <person name="He W."/>
        </authorList>
    </citation>
    <scope>NUCLEOTIDE SEQUENCE [LARGE SCALE GENOMIC DNA]</scope>
    <source>
        <strain evidence="14 15">FXH275-2</strain>
    </source>
</reference>
<organism evidence="14 15">
    <name type="scientific">Sphingobium soli</name>
    <dbReference type="NCBI Taxonomy" id="1591116"/>
    <lineage>
        <taxon>Bacteria</taxon>
        <taxon>Pseudomonadati</taxon>
        <taxon>Pseudomonadota</taxon>
        <taxon>Alphaproteobacteria</taxon>
        <taxon>Sphingomonadales</taxon>
        <taxon>Sphingomonadaceae</taxon>
        <taxon>Sphingobium</taxon>
    </lineage>
</organism>
<keyword evidence="9" id="KW-0862">Zinc</keyword>
<dbReference type="SUPFAM" id="SSF47644">
    <property type="entry name" value="Methionine synthase domain"/>
    <property type="match status" value="1"/>
</dbReference>
<dbReference type="Gene3D" id="3.20.20.20">
    <property type="entry name" value="Dihydropteroate synthase-like"/>
    <property type="match status" value="1"/>
</dbReference>
<dbReference type="InterPro" id="IPR037010">
    <property type="entry name" value="VitB12-dep_Met_synth_activ_sf"/>
</dbReference>
<evidence type="ECO:0000259" key="13">
    <source>
        <dbReference type="PROSITE" id="PS51337"/>
    </source>
</evidence>
<gene>
    <name evidence="14" type="primary">metH</name>
    <name evidence="14" type="ORF">LL253_02045</name>
</gene>
<feature type="domain" description="B12-binding" evidence="12">
    <location>
        <begin position="430"/>
        <end position="565"/>
    </location>
</feature>
<dbReference type="Pfam" id="PF02965">
    <property type="entry name" value="Met_synt_B12"/>
    <property type="match status" value="1"/>
</dbReference>
<evidence type="ECO:0000256" key="6">
    <source>
        <dbReference type="ARBA" id="ARBA00022737"/>
    </source>
</evidence>
<feature type="domain" description="AdoMet activation" evidence="11">
    <location>
        <begin position="580"/>
        <end position="899"/>
    </location>
</feature>
<evidence type="ECO:0000256" key="1">
    <source>
        <dbReference type="ARBA" id="ARBA00010398"/>
    </source>
</evidence>
<evidence type="ECO:0000256" key="8">
    <source>
        <dbReference type="NCBIfam" id="TIGR02082"/>
    </source>
</evidence>
<feature type="domain" description="B12-binding N-terminal" evidence="13">
    <location>
        <begin position="333"/>
        <end position="427"/>
    </location>
</feature>
<comment type="caution">
    <text evidence="14">The sequence shown here is derived from an EMBL/GenBank/DDBJ whole genome shotgun (WGS) entry which is preliminary data.</text>
</comment>
<dbReference type="PROSITE" id="PS50974">
    <property type="entry name" value="ADOMET_ACTIVATION"/>
    <property type="match status" value="1"/>
</dbReference>
<dbReference type="CDD" id="cd02069">
    <property type="entry name" value="methionine_synthase_B12_BD"/>
    <property type="match status" value="1"/>
</dbReference>
<dbReference type="SUPFAM" id="SSF51717">
    <property type="entry name" value="Dihydropteroate synthetase-like"/>
    <property type="match status" value="1"/>
</dbReference>
<keyword evidence="9" id="KW-0028">Amino-acid biosynthesis</keyword>
<feature type="domain" description="Pterin-binding" evidence="10">
    <location>
        <begin position="42"/>
        <end position="302"/>
    </location>
</feature>
<dbReference type="GO" id="GO:0032259">
    <property type="term" value="P:methylation"/>
    <property type="evidence" value="ECO:0007669"/>
    <property type="project" value="UniProtKB-KW"/>
</dbReference>
<keyword evidence="15" id="KW-1185">Reference proteome</keyword>
<dbReference type="InterPro" id="IPR000489">
    <property type="entry name" value="Pterin-binding_dom"/>
</dbReference>
<comment type="similarity">
    <text evidence="1">Belongs to the vitamin-B12 dependent methionine synthase family.</text>
</comment>
<evidence type="ECO:0000313" key="15">
    <source>
        <dbReference type="Proteomes" id="UP001198830"/>
    </source>
</evidence>
<dbReference type="SUPFAM" id="SSF52242">
    <property type="entry name" value="Cobalamin (vitamin B12)-binding domain"/>
    <property type="match status" value="1"/>
</dbReference>
<sequence>MSRPETHIRSVRACREPGADASRLRSKRTDIDKMTTQSTANFVNIGERTNVTGSAKFKKLIMAGDYAAAIDIARDQVENGAQIVDVNMDEGLLDAVEAMTTFLKLMTAEPDISRVPVMIDSSKWEVIEAGLKCVSGKPVVNSISMKEGEEAFLHHAKLCMAYGAAVVVMAFDETGQADTKERKVEICERAYKLLMTIGFPPEDIIFDPNIFAVATGIEEHNNYGVDFIEACKEIKARCPHVHISGGLSNFSFSFRGNEPVRRAMHSVFLYHAIPAGLDMAIVNAGQLDVYDAIDPALRKACEDVLLNTDPEAGDRLVALAESFKGKDAASEKAAQEWRGWPVAKRLEHALVKGIDMYVVEDTEEARLAAARPIEVIEGPLMDGMNVVGDLFGAGKMFLPQVVKSARVMKKAVAHLLPYIEAAKEPGAKGKGKIVMATVKGDVHDIGKNIVGVVLQCNGFDVIDMGVMVPWQDILKAANENDADMIGLSGLITPSLDEMVTVAAEMQRANMTMPLLIGGATTSKVHTALRIDPAFTGPVVHVLDASRAVGVATALVSDTQKTDFVARTKADYDHVRKAREGKGQSQLLSIEDARANGFEMDEALKAPRPRLPGVHRFPDWDLKDLVQYIDWTPFFRAWELAGNYPAILDDEIVGESARSLFADAQKMLDRIVSEKWLTARGVCGLWPCRRVGDDIVVHVEDERHVRLPMLRQQIAKREGRANMCLADFISPHGDWMGGFAVSIHGIEPHLARFKAAIDDYSDILLKALADRLAEAFAERLHHYVRTALWGYAEGEQLTNEALIKEQYRGIRPAPGYPACPEHSLKPLLFDMLDAHHATGVSLTESFAMLPTAAVSGFYFGHDQAEYFGVARVGRDQLEDYAARRGIDLETAERYLRPNLD</sequence>
<dbReference type="NCBIfam" id="TIGR02082">
    <property type="entry name" value="metH"/>
    <property type="match status" value="1"/>
</dbReference>
<dbReference type="InterPro" id="IPR004223">
    <property type="entry name" value="VitB12-dep_Met_synth_activ_dom"/>
</dbReference>
<dbReference type="PROSITE" id="PS51337">
    <property type="entry name" value="B12_BINDING_NTER"/>
    <property type="match status" value="1"/>
</dbReference>
<evidence type="ECO:0000256" key="3">
    <source>
        <dbReference type="ARBA" id="ARBA00022628"/>
    </source>
</evidence>
<dbReference type="SMART" id="SM01018">
    <property type="entry name" value="B12-binding_2"/>
    <property type="match status" value="1"/>
</dbReference>
<dbReference type="InterPro" id="IPR036724">
    <property type="entry name" value="Cobalamin-bd_sf"/>
</dbReference>
<dbReference type="InterPro" id="IPR033706">
    <property type="entry name" value="Met_synthase_B12-bd"/>
</dbReference>
<keyword evidence="3 9" id="KW-0846">Cobalamin</keyword>
<protein>
    <recommendedName>
        <fullName evidence="8 9">Methionine synthase</fullName>
        <ecNumber evidence="8 9">2.1.1.13</ecNumber>
    </recommendedName>
    <alternativeName>
        <fullName evidence="9">5-methyltetrahydrofolate--homocysteine methyltransferase</fullName>
    </alternativeName>
</protein>
<proteinExistence type="inferred from homology"/>
<dbReference type="PIRSF" id="PIRSF000381">
    <property type="entry name" value="MetH"/>
    <property type="match status" value="1"/>
</dbReference>
<dbReference type="InterPro" id="IPR011005">
    <property type="entry name" value="Dihydropteroate_synth-like_sf"/>
</dbReference>
<comment type="domain">
    <text evidence="9">Modular enzyme with four functionally distinct domains. The isolated Hcy-binding domain catalyzes methyl transfer from free methylcobalamin to homocysteine. The Hcy-binding domain in association with the pterin-binding domain catalyzes the methylation of cob(I)alamin by methyltetrahydrofolate and the methylation of homocysteine. The B12-binding domain binds the cofactor. The AdoMet activation domain binds S-adenosyl-L-methionine. Under aerobic conditions cob(I)alamin can be converted to inactive cob(II)alamin. Reductive methylation by S-adenosyl-L-methionine and flavodoxin regenerates methylcobalamin.</text>
</comment>
<dbReference type="Gene3D" id="3.40.50.280">
    <property type="entry name" value="Cobalamin-binding domain"/>
    <property type="match status" value="1"/>
</dbReference>
<dbReference type="Pfam" id="PF02607">
    <property type="entry name" value="B12-binding_2"/>
    <property type="match status" value="1"/>
</dbReference>
<dbReference type="PANTHER" id="PTHR45833:SF1">
    <property type="entry name" value="METHIONINE SYNTHASE"/>
    <property type="match status" value="1"/>
</dbReference>
<comment type="pathway">
    <text evidence="9">Amino-acid biosynthesis; L-methionine biosynthesis via de novo pathway; L-methionine from L-homocysteine (MetH route): step 1/1.</text>
</comment>
<evidence type="ECO:0000256" key="2">
    <source>
        <dbReference type="ARBA" id="ARBA00022603"/>
    </source>
</evidence>
<dbReference type="Proteomes" id="UP001198830">
    <property type="component" value="Unassembled WGS sequence"/>
</dbReference>
<dbReference type="EC" id="2.1.1.13" evidence="8 9"/>
<dbReference type="CDD" id="cd00740">
    <property type="entry name" value="MeTr"/>
    <property type="match status" value="1"/>
</dbReference>
<dbReference type="InterPro" id="IPR036594">
    <property type="entry name" value="Meth_synthase_dom"/>
</dbReference>
<dbReference type="PANTHER" id="PTHR45833">
    <property type="entry name" value="METHIONINE SYNTHASE"/>
    <property type="match status" value="1"/>
</dbReference>
<dbReference type="PROSITE" id="PS51332">
    <property type="entry name" value="B12_BINDING"/>
    <property type="match status" value="1"/>
</dbReference>
<evidence type="ECO:0000256" key="9">
    <source>
        <dbReference type="PIRNR" id="PIRNR000381"/>
    </source>
</evidence>
<dbReference type="Gene3D" id="3.10.196.10">
    <property type="entry name" value="Vitamin B12-dependent methionine synthase, activation domain"/>
    <property type="match status" value="1"/>
</dbReference>
<evidence type="ECO:0000259" key="10">
    <source>
        <dbReference type="PROSITE" id="PS50972"/>
    </source>
</evidence>
<keyword evidence="6" id="KW-0677">Repeat</keyword>
<dbReference type="PROSITE" id="PS50972">
    <property type="entry name" value="PTERIN_BINDING"/>
    <property type="match status" value="1"/>
</dbReference>
<evidence type="ECO:0000313" key="14">
    <source>
        <dbReference type="EMBL" id="MCC4231469.1"/>
    </source>
</evidence>